<protein>
    <submittedName>
        <fullName evidence="6">MurR/RpiR family transcriptional regulator</fullName>
    </submittedName>
</protein>
<evidence type="ECO:0000256" key="3">
    <source>
        <dbReference type="ARBA" id="ARBA00023163"/>
    </source>
</evidence>
<dbReference type="GO" id="GO:0003677">
    <property type="term" value="F:DNA binding"/>
    <property type="evidence" value="ECO:0007669"/>
    <property type="project" value="UniProtKB-KW"/>
</dbReference>
<evidence type="ECO:0000259" key="4">
    <source>
        <dbReference type="PROSITE" id="PS51071"/>
    </source>
</evidence>
<dbReference type="SUPFAM" id="SSF46689">
    <property type="entry name" value="Homeodomain-like"/>
    <property type="match status" value="1"/>
</dbReference>
<accession>A0A292YQL6</accession>
<reference evidence="7" key="1">
    <citation type="submission" date="2017-07" db="EMBL/GenBank/DDBJ databases">
        <title>Draft genome sequence of Effusibacillus lacus strain skLN1.</title>
        <authorList>
            <person name="Watanabe M."/>
            <person name="Kojima H."/>
            <person name="Fukui M."/>
        </authorList>
    </citation>
    <scope>NUCLEOTIDE SEQUENCE [LARGE SCALE GENOMIC DNA]</scope>
    <source>
        <strain evidence="7">skLN1</strain>
    </source>
</reference>
<keyword evidence="3" id="KW-0804">Transcription</keyword>
<sequence>MEQGPTILQKITQLYPEMSHSQQMIADVILQDPETAAFYNVGEMARQANVSDSTVTRFAAFIGCSGFPALSRELQELVRSRLTTGERFQLSRTLDNDEQRMVMQFFEDDVQNIMMMRERIDLGVFERTIDSLVSARRVGIVCSRSTVSLGLFFEFYLNLLNKEVTLFTGEPRTLDLLNRFGPEDVIVGIGFARYSRLTVDCLQFARKKGVQIVAITDYPSSPLTGLAHEVLFTPTGIASHMDSFAAPLSLVTALLRVMAHRAPEQVSSSLHVLEDVWTDFGIYVTRKK</sequence>
<dbReference type="GO" id="GO:0097367">
    <property type="term" value="F:carbohydrate derivative binding"/>
    <property type="evidence" value="ECO:0007669"/>
    <property type="project" value="InterPro"/>
</dbReference>
<dbReference type="InterPro" id="IPR047640">
    <property type="entry name" value="RpiR-like"/>
</dbReference>
<gene>
    <name evidence="6" type="ORF">EFBL_2703</name>
</gene>
<dbReference type="Gene3D" id="3.40.50.10490">
    <property type="entry name" value="Glucose-6-phosphate isomerase like protein, domain 1"/>
    <property type="match status" value="1"/>
</dbReference>
<keyword evidence="7" id="KW-1185">Reference proteome</keyword>
<dbReference type="PANTHER" id="PTHR30514">
    <property type="entry name" value="GLUCOKINASE"/>
    <property type="match status" value="1"/>
</dbReference>
<evidence type="ECO:0000256" key="2">
    <source>
        <dbReference type="ARBA" id="ARBA00023125"/>
    </source>
</evidence>
<comment type="caution">
    <text evidence="6">The sequence shown here is derived from an EMBL/GenBank/DDBJ whole genome shotgun (WGS) entry which is preliminary data.</text>
</comment>
<dbReference type="PANTHER" id="PTHR30514:SF18">
    <property type="entry name" value="RPIR-FAMILY TRANSCRIPTIONAL REGULATOR"/>
    <property type="match status" value="1"/>
</dbReference>
<evidence type="ECO:0000259" key="5">
    <source>
        <dbReference type="PROSITE" id="PS51464"/>
    </source>
</evidence>
<keyword evidence="1" id="KW-0805">Transcription regulation</keyword>
<dbReference type="InterPro" id="IPR000281">
    <property type="entry name" value="HTH_RpiR"/>
</dbReference>
<keyword evidence="2" id="KW-0238">DNA-binding</keyword>
<dbReference type="Pfam" id="PF01380">
    <property type="entry name" value="SIS"/>
    <property type="match status" value="1"/>
</dbReference>
<dbReference type="AlphaFoldDB" id="A0A292YQL6"/>
<dbReference type="CDD" id="cd05013">
    <property type="entry name" value="SIS_RpiR"/>
    <property type="match status" value="1"/>
</dbReference>
<dbReference type="RefSeq" id="WP_096182769.1">
    <property type="nucleotide sequence ID" value="NZ_BDUF01000076.1"/>
</dbReference>
<dbReference type="GO" id="GO:0003700">
    <property type="term" value="F:DNA-binding transcription factor activity"/>
    <property type="evidence" value="ECO:0007669"/>
    <property type="project" value="InterPro"/>
</dbReference>
<dbReference type="InterPro" id="IPR035472">
    <property type="entry name" value="RpiR-like_SIS"/>
</dbReference>
<dbReference type="InterPro" id="IPR036388">
    <property type="entry name" value="WH-like_DNA-bd_sf"/>
</dbReference>
<evidence type="ECO:0000313" key="7">
    <source>
        <dbReference type="Proteomes" id="UP000217785"/>
    </source>
</evidence>
<dbReference type="PROSITE" id="PS51464">
    <property type="entry name" value="SIS"/>
    <property type="match status" value="1"/>
</dbReference>
<dbReference type="GO" id="GO:1901135">
    <property type="term" value="P:carbohydrate derivative metabolic process"/>
    <property type="evidence" value="ECO:0007669"/>
    <property type="project" value="InterPro"/>
</dbReference>
<evidence type="ECO:0000256" key="1">
    <source>
        <dbReference type="ARBA" id="ARBA00023015"/>
    </source>
</evidence>
<feature type="domain" description="HTH rpiR-type" evidence="4">
    <location>
        <begin position="5"/>
        <end position="81"/>
    </location>
</feature>
<dbReference type="InterPro" id="IPR001347">
    <property type="entry name" value="SIS_dom"/>
</dbReference>
<dbReference type="InterPro" id="IPR046348">
    <property type="entry name" value="SIS_dom_sf"/>
</dbReference>
<dbReference type="Pfam" id="PF01418">
    <property type="entry name" value="HTH_6"/>
    <property type="match status" value="1"/>
</dbReference>
<organism evidence="6 7">
    <name type="scientific">Effusibacillus lacus</name>
    <dbReference type="NCBI Taxonomy" id="1348429"/>
    <lineage>
        <taxon>Bacteria</taxon>
        <taxon>Bacillati</taxon>
        <taxon>Bacillota</taxon>
        <taxon>Bacilli</taxon>
        <taxon>Bacillales</taxon>
        <taxon>Alicyclobacillaceae</taxon>
        <taxon>Effusibacillus</taxon>
    </lineage>
</organism>
<dbReference type="Gene3D" id="1.10.10.10">
    <property type="entry name" value="Winged helix-like DNA-binding domain superfamily/Winged helix DNA-binding domain"/>
    <property type="match status" value="1"/>
</dbReference>
<dbReference type="InterPro" id="IPR009057">
    <property type="entry name" value="Homeodomain-like_sf"/>
</dbReference>
<name>A0A292YQL6_9BACL</name>
<dbReference type="Proteomes" id="UP000217785">
    <property type="component" value="Unassembled WGS sequence"/>
</dbReference>
<dbReference type="SUPFAM" id="SSF53697">
    <property type="entry name" value="SIS domain"/>
    <property type="match status" value="1"/>
</dbReference>
<evidence type="ECO:0000313" key="6">
    <source>
        <dbReference type="EMBL" id="GAX91043.1"/>
    </source>
</evidence>
<dbReference type="OrthoDB" id="2930at2"/>
<feature type="domain" description="SIS" evidence="5">
    <location>
        <begin position="128"/>
        <end position="263"/>
    </location>
</feature>
<dbReference type="PROSITE" id="PS51071">
    <property type="entry name" value="HTH_RPIR"/>
    <property type="match status" value="1"/>
</dbReference>
<dbReference type="EMBL" id="BDUF01000076">
    <property type="protein sequence ID" value="GAX91043.1"/>
    <property type="molecule type" value="Genomic_DNA"/>
</dbReference>
<proteinExistence type="predicted"/>